<evidence type="ECO:0000256" key="1">
    <source>
        <dbReference type="SAM" id="MobiDB-lite"/>
    </source>
</evidence>
<sequence length="1274" mass="141255">MAEYLRVTPTSEGLDPESIPRVLDSLHKLTTPGSSGLGAKLNPLHSETPPRFEFLAISDGPDDPVEFFYGADAHLDTLEKRLRSIYPATFDIERVDVDVATRLIQPVEFTPQEFVDHYEARRLQYEFGPAEQYDIVDEESADTESAEADPVVDGGTATTRVPDHHVTVGDSALELAPPDALPDDEEERRAIEKPTMTPAGTILARPAQDAVSPLGVRWCGAASRKQDWMTSLTPFTAEGTNGNLSSVDEPGAALASLIDHLMEATAPTAFQVVFQRRASWQSDAEVRKEDLVDGRDTFFQEVVGSLLEVEEQRSDQDDRQLSEAVEKRIESIDAKNAKRSFTVNIRAVGVPTDDTRDELNGRMDSLLPVFDPLDGPFYEVEGQRLRDSGFREKTKEKKARAALQRLLNRELTTGRGKTRPELVLCGTELANFVLVPSSEQLTVEGTRGTRAEQQSRNPLPWPNPDLIQQFQDGMAIGYALDENGEPRPDPIRIPPDLLPTHYGRFASTGGGKSKAIINDALSLRDTTGGPVVLVDPKGDGMCENYLRCHYERFSGLDDVYHFRVPETIPAFSFFDIRPALEAGRNREDAIQDKVDHFHDILRMIMGREQYGQAFVANEILSYLIKALFDEEYGSDVFGLDDLFAAALRMQRDQTIPPVSADNQNIEESLTRHFAKDNHQFQVSMDAVGNRLDKLKEDAHLRRIFSHVPVQNDAGEYVDNRFDFREFLDEDATIIFDLGDLRPEAQRAITLLLLSNLWDAVQVRRRDGQTDYEKLTNLIIEEAAPVASTTLVSEQLLPQGRSFGLSMGLVMQFPEQVRNRNERAYDEVLNNIKTKLIGNISIERDLAESLAHEDLSPTELRNRINTLPSGEWIAQLPSPSFGETGPPPFSLKPLPIAPGHPESDQPLTEPQEDHFESVSRPRMVERTQAQYGLTEPTESATSPEETGWGSSGAETTGSAADGDAATDPTQSAFISESTAADASTSTTQSETDEAPDADGAAMSPLFGQAAETDEEAAADQTPQVENGATPVQESSVPVPDDELRQRGLSRDDVRFLNRVLDVMNRADDEYTLLDRMSQLRDEYDDLHTERLTEQDLLEADSAAGRKYYTVLPDGRDLLGRELKAGPGAGDLGEKTPHKVGVRLLELWLHQQDDVGRVEPYYETDDGTVLDVAGFNEDGDFVWVGEAELASNNRHAPVEDYDKLSAVDADAIWAFNNRETALDVLESLADADRIDERVSGRDARSFVTIRDAVDEFDAAGLTTVRGFKNLDQELSP</sequence>
<feature type="compositionally biased region" description="Pro residues" evidence="1">
    <location>
        <begin position="884"/>
        <end position="897"/>
    </location>
</feature>
<keyword evidence="2" id="KW-0067">ATP-binding</keyword>
<evidence type="ECO:0000313" key="3">
    <source>
        <dbReference type="Proteomes" id="UP001596545"/>
    </source>
</evidence>
<protein>
    <submittedName>
        <fullName evidence="2">ATP-binding protein</fullName>
    </submittedName>
</protein>
<accession>A0ABD6AR95</accession>
<dbReference type="GO" id="GO:0005524">
    <property type="term" value="F:ATP binding"/>
    <property type="evidence" value="ECO:0007669"/>
    <property type="project" value="UniProtKB-KW"/>
</dbReference>
<dbReference type="AlphaFoldDB" id="A0ABD6AR95"/>
<keyword evidence="3" id="KW-1185">Reference proteome</keyword>
<keyword evidence="2" id="KW-0547">Nucleotide-binding</keyword>
<feature type="compositionally biased region" description="Low complexity" evidence="1">
    <location>
        <begin position="933"/>
        <end position="988"/>
    </location>
</feature>
<evidence type="ECO:0000313" key="2">
    <source>
        <dbReference type="EMBL" id="MFC7325874.1"/>
    </source>
</evidence>
<dbReference type="InterPro" id="IPR027417">
    <property type="entry name" value="P-loop_NTPase"/>
</dbReference>
<gene>
    <name evidence="2" type="ORF">ACFQMF_14990</name>
</gene>
<feature type="region of interest" description="Disordered" evidence="1">
    <location>
        <begin position="139"/>
        <end position="162"/>
    </location>
</feature>
<comment type="caution">
    <text evidence="2">The sequence shown here is derived from an EMBL/GenBank/DDBJ whole genome shotgun (WGS) entry which is preliminary data.</text>
</comment>
<dbReference type="InterPro" id="IPR051162">
    <property type="entry name" value="T4SS_component"/>
</dbReference>
<feature type="compositionally biased region" description="Basic and acidic residues" evidence="1">
    <location>
        <begin position="910"/>
        <end position="924"/>
    </location>
</feature>
<reference evidence="2 3" key="1">
    <citation type="journal article" date="2019" name="Int. J. Syst. Evol. Microbiol.">
        <title>The Global Catalogue of Microorganisms (GCM) 10K type strain sequencing project: providing services to taxonomists for standard genome sequencing and annotation.</title>
        <authorList>
            <consortium name="The Broad Institute Genomics Platform"/>
            <consortium name="The Broad Institute Genome Sequencing Center for Infectious Disease"/>
            <person name="Wu L."/>
            <person name="Ma J."/>
        </authorList>
    </citation>
    <scope>NUCLEOTIDE SEQUENCE [LARGE SCALE GENOMIC DNA]</scope>
    <source>
        <strain evidence="2 3">CGMCC 1.12554</strain>
    </source>
</reference>
<name>A0ABD6AR95_9EURY</name>
<dbReference type="SUPFAM" id="SSF52540">
    <property type="entry name" value="P-loop containing nucleoside triphosphate hydrolases"/>
    <property type="match status" value="1"/>
</dbReference>
<dbReference type="PANTHER" id="PTHR30121:SF6">
    <property type="entry name" value="SLR6007 PROTEIN"/>
    <property type="match status" value="1"/>
</dbReference>
<dbReference type="RefSeq" id="WP_379792209.1">
    <property type="nucleotide sequence ID" value="NZ_JBHTBL010000016.1"/>
</dbReference>
<dbReference type="PANTHER" id="PTHR30121">
    <property type="entry name" value="UNCHARACTERIZED PROTEIN YJGR-RELATED"/>
    <property type="match status" value="1"/>
</dbReference>
<feature type="region of interest" description="Disordered" evidence="1">
    <location>
        <begin position="443"/>
        <end position="463"/>
    </location>
</feature>
<dbReference type="Gene3D" id="3.40.50.300">
    <property type="entry name" value="P-loop containing nucleotide triphosphate hydrolases"/>
    <property type="match status" value="2"/>
</dbReference>
<organism evidence="2 3">
    <name type="scientific">Halorubrum rutilum</name>
    <dbReference type="NCBI Taxonomy" id="1364933"/>
    <lineage>
        <taxon>Archaea</taxon>
        <taxon>Methanobacteriati</taxon>
        <taxon>Methanobacteriota</taxon>
        <taxon>Stenosarchaea group</taxon>
        <taxon>Halobacteria</taxon>
        <taxon>Halobacteriales</taxon>
        <taxon>Haloferacaceae</taxon>
        <taxon>Halorubrum</taxon>
    </lineage>
</organism>
<feature type="compositionally biased region" description="Polar residues" evidence="1">
    <location>
        <begin position="1021"/>
        <end position="1034"/>
    </location>
</feature>
<proteinExistence type="predicted"/>
<dbReference type="Proteomes" id="UP001596545">
    <property type="component" value="Unassembled WGS sequence"/>
</dbReference>
<dbReference type="EMBL" id="JBHTBL010000016">
    <property type="protein sequence ID" value="MFC7325874.1"/>
    <property type="molecule type" value="Genomic_DNA"/>
</dbReference>
<feature type="region of interest" description="Disordered" evidence="1">
    <location>
        <begin position="874"/>
        <end position="1044"/>
    </location>
</feature>